<organism evidence="2 3">
    <name type="scientific">Vitis vinifera</name>
    <name type="common">Grape</name>
    <dbReference type="NCBI Taxonomy" id="29760"/>
    <lineage>
        <taxon>Eukaryota</taxon>
        <taxon>Viridiplantae</taxon>
        <taxon>Streptophyta</taxon>
        <taxon>Embryophyta</taxon>
        <taxon>Tracheophyta</taxon>
        <taxon>Spermatophyta</taxon>
        <taxon>Magnoliopsida</taxon>
        <taxon>eudicotyledons</taxon>
        <taxon>Gunneridae</taxon>
        <taxon>Pentapetalae</taxon>
        <taxon>rosids</taxon>
        <taxon>Vitales</taxon>
        <taxon>Vitaceae</taxon>
        <taxon>Viteae</taxon>
        <taxon>Vitis</taxon>
    </lineage>
</organism>
<dbReference type="PANTHER" id="PTHR24559">
    <property type="entry name" value="TRANSPOSON TY3-I GAG-POL POLYPROTEIN"/>
    <property type="match status" value="1"/>
</dbReference>
<dbReference type="CDD" id="cd01647">
    <property type="entry name" value="RT_LTR"/>
    <property type="match status" value="1"/>
</dbReference>
<evidence type="ECO:0000313" key="2">
    <source>
        <dbReference type="EMBL" id="RVW36971.1"/>
    </source>
</evidence>
<dbReference type="SUPFAM" id="SSF56672">
    <property type="entry name" value="DNA/RNA polymerases"/>
    <property type="match status" value="1"/>
</dbReference>
<evidence type="ECO:0000259" key="1">
    <source>
        <dbReference type="Pfam" id="PF00078"/>
    </source>
</evidence>
<dbReference type="EMBL" id="QGNW01001552">
    <property type="protein sequence ID" value="RVW36971.1"/>
    <property type="molecule type" value="Genomic_DNA"/>
</dbReference>
<dbReference type="InterPro" id="IPR053134">
    <property type="entry name" value="RNA-dir_DNA_polymerase"/>
</dbReference>
<dbReference type="AlphaFoldDB" id="A0A438DNE0"/>
<dbReference type="Pfam" id="PF00078">
    <property type="entry name" value="RVT_1"/>
    <property type="match status" value="1"/>
</dbReference>
<gene>
    <name evidence="2" type="ORF">CK203_103667</name>
</gene>
<reference evidence="2 3" key="1">
    <citation type="journal article" date="2018" name="PLoS Genet.">
        <title>Population sequencing reveals clonal diversity and ancestral inbreeding in the grapevine cultivar Chardonnay.</title>
        <authorList>
            <person name="Roach M.J."/>
            <person name="Johnson D.L."/>
            <person name="Bohlmann J."/>
            <person name="van Vuuren H.J."/>
            <person name="Jones S.J."/>
            <person name="Pretorius I.S."/>
            <person name="Schmidt S.A."/>
            <person name="Borneman A.R."/>
        </authorList>
    </citation>
    <scope>NUCLEOTIDE SEQUENCE [LARGE SCALE GENOMIC DNA]</scope>
    <source>
        <strain evidence="3">cv. Chardonnay</strain>
        <tissue evidence="2">Leaf</tissue>
    </source>
</reference>
<dbReference type="Gene3D" id="3.30.70.270">
    <property type="match status" value="1"/>
</dbReference>
<protein>
    <recommendedName>
        <fullName evidence="1">Reverse transcriptase domain-containing protein</fullName>
    </recommendedName>
</protein>
<sequence>MVAVPKKMGNDQIVDAIVGHGMFSFIDAFSGYHQIPMFQSDEEKQPSLHHMGYLQALIGRTVEVYIDNIVVKSETQDEHVQHLEETFCPMRAYNMKVYLAKCAFGISAGKFLGFMVT</sequence>
<dbReference type="InterPro" id="IPR043128">
    <property type="entry name" value="Rev_trsase/Diguanyl_cyclase"/>
</dbReference>
<dbReference type="Proteomes" id="UP000288805">
    <property type="component" value="Unassembled WGS sequence"/>
</dbReference>
<proteinExistence type="predicted"/>
<evidence type="ECO:0000313" key="3">
    <source>
        <dbReference type="Proteomes" id="UP000288805"/>
    </source>
</evidence>
<name>A0A438DNE0_VITVI</name>
<feature type="domain" description="Reverse transcriptase" evidence="1">
    <location>
        <begin position="59"/>
        <end position="115"/>
    </location>
</feature>
<dbReference type="PANTHER" id="PTHR24559:SF444">
    <property type="entry name" value="REVERSE TRANSCRIPTASE DOMAIN-CONTAINING PROTEIN"/>
    <property type="match status" value="1"/>
</dbReference>
<dbReference type="InterPro" id="IPR000477">
    <property type="entry name" value="RT_dom"/>
</dbReference>
<dbReference type="InterPro" id="IPR043502">
    <property type="entry name" value="DNA/RNA_pol_sf"/>
</dbReference>
<comment type="caution">
    <text evidence="2">The sequence shown here is derived from an EMBL/GenBank/DDBJ whole genome shotgun (WGS) entry which is preliminary data.</text>
</comment>
<accession>A0A438DNE0</accession>